<evidence type="ECO:0000313" key="7">
    <source>
        <dbReference type="Proteomes" id="UP000587527"/>
    </source>
</evidence>
<dbReference type="PANTHER" id="PTHR19328:SF13">
    <property type="entry name" value="HIPL1 PROTEIN"/>
    <property type="match status" value="1"/>
</dbReference>
<sequence>MPIQAAPAAAVTLPAGFQEQIVFSGLTNPTNVEFAPDGRIFVVEQRGTIKVFDDLADTTPTLFADLSGDVQGHWDRGLLGLALPPNFPTSPYVYVTYAYKAPLGGGPVMNDACSGASGGENGGNCVVSARLSRLQAAGNVMTGTEQVLINDWCQQFPSHSIGDLKFGQDGMLYLSAGDGASFSATDYGQFGSPANPCNDAPGGTALTPPTAEGGALRSQDVRSTGDPTALNGAVLRLDPATGLAAPGNPLIASADLNARRIVAHGLRNPYRFTIRPGTNELWIGDVGWNTWEEVNRVVNPTAAVTNFGWPCYEGVNRMGSYDNANLNLCESLYTEGSTTAPYYAYDHNSDIVPGEACAAGGDAIAGLTFYPGSGGTYPAQYAGALFFTDSTRQCIWAMKPTTAGGLPSPSNIERFALAAARPVDLAVGPGSELYYVDYNGGTVRRIRYFPGNQPPTSVISAVPTNGATPLTVTFNGAGSTDPDPADAGRLTYAWDFTDNGSTDATTAATSFIYTTAGTYTARLTVTDTLGVVGSSTVSISVGNDAPTAFVDTPAVGLTWSVGNVVSFTGHATDPQQGTLPASALTWNLRIQHCASVGNCHNHNMQTFTGVASGSFVAPDHEYPSYLELELVATDAQGLTSTVVRRLDPNTVDLTFNSTPPGLQLTVGSTTQVAPFTRTVIRGSANTVSAPTPQVLGSTGYSFGSWSDAGAQTHVITAPTNAASYTATYSGTPPACSDSFGYVCTESAFTWTPASTLWFLNGDDNYHWLDLPFSMPFYGGNYSRIWVDTNGALSFQAFTDSAYDNSAIPSAATPNRPNLALYPLWQDLIVDSSAGIYTSSAGTAPNRTFTVEFRNVRFFDDAAARVSFEVVLAENGVITYGYTGIDPAVPMERGSTSTIGIENGAGTVAVQYSLNQPKLTSGRGVVFTPPGATPPPPPPPPPAPGSVSGTVTNAGTPVAGAAVQLVGTALTTTTAANGTYSFASVPVGTYTVSASSAGGRCAGLGASAPVTVASNANSTVNLALVSAAGGAGYTCVEGPFTFVPASTVLALAGDDSANTANIPFSVPFYGGSYNKVWVDTNGVVSFQAPNGSSWDHSAIPSAAAPNRPNLSLYPFWVDLIVDGSASVRTQTIGTAPNRQFVIEWRNAKFFTDQTRRVDFEVLLGENGVITFAYANIDATVPLEQGSTATVGIENGAGTVALQYAFREAILASGRGITFTPGA</sequence>
<evidence type="ECO:0000256" key="3">
    <source>
        <dbReference type="ARBA" id="ARBA00030238"/>
    </source>
</evidence>
<name>A0A841BY72_9ACTN</name>
<dbReference type="Gene3D" id="2.60.40.10">
    <property type="entry name" value="Immunoglobulins"/>
    <property type="match status" value="1"/>
</dbReference>
<dbReference type="EC" id="3.2.1.1" evidence="2"/>
<dbReference type="GO" id="GO:0005975">
    <property type="term" value="P:carbohydrate metabolic process"/>
    <property type="evidence" value="ECO:0007669"/>
    <property type="project" value="UniProtKB-ARBA"/>
</dbReference>
<dbReference type="SUPFAM" id="SSF49299">
    <property type="entry name" value="PKD domain"/>
    <property type="match status" value="1"/>
</dbReference>
<dbReference type="GO" id="GO:0004556">
    <property type="term" value="F:alpha-amylase activity"/>
    <property type="evidence" value="ECO:0007669"/>
    <property type="project" value="UniProtKB-EC"/>
</dbReference>
<accession>A0A841BY72</accession>
<dbReference type="InterPro" id="IPR022409">
    <property type="entry name" value="PKD/Chitinase_dom"/>
</dbReference>
<evidence type="ECO:0000259" key="5">
    <source>
        <dbReference type="PROSITE" id="PS50093"/>
    </source>
</evidence>
<dbReference type="SUPFAM" id="SSF50952">
    <property type="entry name" value="Soluble quinoprotein glucose dehydrogenase"/>
    <property type="match status" value="1"/>
</dbReference>
<dbReference type="PANTHER" id="PTHR19328">
    <property type="entry name" value="HEDGEHOG-INTERACTING PROTEIN"/>
    <property type="match status" value="1"/>
</dbReference>
<dbReference type="Pfam" id="PF07995">
    <property type="entry name" value="GSDH"/>
    <property type="match status" value="2"/>
</dbReference>
<dbReference type="InterPro" id="IPR011042">
    <property type="entry name" value="6-blade_b-propeller_TolB-like"/>
</dbReference>
<feature type="region of interest" description="Disordered" evidence="4">
    <location>
        <begin position="199"/>
        <end position="223"/>
    </location>
</feature>
<proteinExistence type="predicted"/>
<dbReference type="GO" id="GO:0030246">
    <property type="term" value="F:carbohydrate binding"/>
    <property type="evidence" value="ECO:0007669"/>
    <property type="project" value="InterPro"/>
</dbReference>
<dbReference type="InterPro" id="IPR013784">
    <property type="entry name" value="Carb-bd-like_fold"/>
</dbReference>
<feature type="region of interest" description="Disordered" evidence="4">
    <location>
        <begin position="926"/>
        <end position="948"/>
    </location>
</feature>
<reference evidence="6 7" key="1">
    <citation type="submission" date="2020-08" db="EMBL/GenBank/DDBJ databases">
        <title>Sequencing the genomes of 1000 actinobacteria strains.</title>
        <authorList>
            <person name="Klenk H.-P."/>
        </authorList>
    </citation>
    <scope>NUCLEOTIDE SEQUENCE [LARGE SCALE GENOMIC DNA]</scope>
    <source>
        <strain evidence="6 7">DSM 45362</strain>
    </source>
</reference>
<dbReference type="EMBL" id="JACHMN010000003">
    <property type="protein sequence ID" value="MBB5872069.1"/>
    <property type="molecule type" value="Genomic_DNA"/>
</dbReference>
<evidence type="ECO:0000256" key="1">
    <source>
        <dbReference type="ARBA" id="ARBA00000548"/>
    </source>
</evidence>
<dbReference type="RefSeq" id="WP_312875403.1">
    <property type="nucleotide sequence ID" value="NZ_JACHMN010000003.1"/>
</dbReference>
<gene>
    <name evidence="6" type="ORF">F4553_005503</name>
</gene>
<dbReference type="AlphaFoldDB" id="A0A841BY72"/>
<dbReference type="SMART" id="SM00089">
    <property type="entry name" value="PKD"/>
    <property type="match status" value="1"/>
</dbReference>
<dbReference type="SUPFAM" id="SSF49452">
    <property type="entry name" value="Starch-binding domain-like"/>
    <property type="match status" value="1"/>
</dbReference>
<comment type="catalytic activity">
    <reaction evidence="1">
        <text>Endohydrolysis of (1-&gt;4)-alpha-D-glucosidic linkages in polysaccharides containing three or more (1-&gt;4)-alpha-linked D-glucose units.</text>
        <dbReference type="EC" id="3.2.1.1"/>
    </reaction>
</comment>
<dbReference type="InterPro" id="IPR012938">
    <property type="entry name" value="Glc/Sorbosone_DH"/>
</dbReference>
<protein>
    <recommendedName>
        <fullName evidence="2">alpha-amylase</fullName>
        <ecNumber evidence="2">3.2.1.1</ecNumber>
    </recommendedName>
    <alternativeName>
        <fullName evidence="3">1,4-alpha-D-glucan glucanohydrolase</fullName>
    </alternativeName>
</protein>
<dbReference type="PROSITE" id="PS50093">
    <property type="entry name" value="PKD"/>
    <property type="match status" value="1"/>
</dbReference>
<dbReference type="Gene3D" id="2.120.10.30">
    <property type="entry name" value="TolB, C-terminal domain"/>
    <property type="match status" value="1"/>
</dbReference>
<dbReference type="InterPro" id="IPR000601">
    <property type="entry name" value="PKD_dom"/>
</dbReference>
<evidence type="ECO:0000256" key="4">
    <source>
        <dbReference type="SAM" id="MobiDB-lite"/>
    </source>
</evidence>
<dbReference type="CDD" id="cd00146">
    <property type="entry name" value="PKD"/>
    <property type="match status" value="1"/>
</dbReference>
<dbReference type="InterPro" id="IPR035986">
    <property type="entry name" value="PKD_dom_sf"/>
</dbReference>
<organism evidence="6 7">
    <name type="scientific">Allocatelliglobosispora scoriae</name>
    <dbReference type="NCBI Taxonomy" id="643052"/>
    <lineage>
        <taxon>Bacteria</taxon>
        <taxon>Bacillati</taxon>
        <taxon>Actinomycetota</taxon>
        <taxon>Actinomycetes</taxon>
        <taxon>Micromonosporales</taxon>
        <taxon>Micromonosporaceae</taxon>
        <taxon>Allocatelliglobosispora</taxon>
    </lineage>
</organism>
<evidence type="ECO:0000256" key="2">
    <source>
        <dbReference type="ARBA" id="ARBA00012595"/>
    </source>
</evidence>
<dbReference type="Proteomes" id="UP000587527">
    <property type="component" value="Unassembled WGS sequence"/>
</dbReference>
<dbReference type="Gene3D" id="2.60.40.1120">
    <property type="entry name" value="Carboxypeptidase-like, regulatory domain"/>
    <property type="match status" value="1"/>
</dbReference>
<evidence type="ECO:0000313" key="6">
    <source>
        <dbReference type="EMBL" id="MBB5872069.1"/>
    </source>
</evidence>
<dbReference type="Pfam" id="PF13620">
    <property type="entry name" value="CarboxypepD_reg"/>
    <property type="match status" value="1"/>
</dbReference>
<keyword evidence="7" id="KW-1185">Reference proteome</keyword>
<feature type="domain" description="PKD" evidence="5">
    <location>
        <begin position="455"/>
        <end position="541"/>
    </location>
</feature>
<dbReference type="Pfam" id="PF18911">
    <property type="entry name" value="PKD_4"/>
    <property type="match status" value="1"/>
</dbReference>
<comment type="caution">
    <text evidence="6">The sequence shown here is derived from an EMBL/GenBank/DDBJ whole genome shotgun (WGS) entry which is preliminary data.</text>
</comment>
<feature type="compositionally biased region" description="Pro residues" evidence="4">
    <location>
        <begin position="930"/>
        <end position="943"/>
    </location>
</feature>
<dbReference type="InterPro" id="IPR013783">
    <property type="entry name" value="Ig-like_fold"/>
</dbReference>
<dbReference type="InterPro" id="IPR011041">
    <property type="entry name" value="Quinoprot_gluc/sorb_DH_b-prop"/>
</dbReference>